<organism evidence="4 5">
    <name type="scientific">Escallonia rubra</name>
    <dbReference type="NCBI Taxonomy" id="112253"/>
    <lineage>
        <taxon>Eukaryota</taxon>
        <taxon>Viridiplantae</taxon>
        <taxon>Streptophyta</taxon>
        <taxon>Embryophyta</taxon>
        <taxon>Tracheophyta</taxon>
        <taxon>Spermatophyta</taxon>
        <taxon>Magnoliopsida</taxon>
        <taxon>eudicotyledons</taxon>
        <taxon>Gunneridae</taxon>
        <taxon>Pentapetalae</taxon>
        <taxon>asterids</taxon>
        <taxon>campanulids</taxon>
        <taxon>Escalloniales</taxon>
        <taxon>Escalloniaceae</taxon>
        <taxon>Escallonia</taxon>
    </lineage>
</organism>
<reference evidence="4" key="1">
    <citation type="submission" date="2022-12" db="EMBL/GenBank/DDBJ databases">
        <title>Draft genome assemblies for two species of Escallonia (Escalloniales).</title>
        <authorList>
            <person name="Chanderbali A."/>
            <person name="Dervinis C."/>
            <person name="Anghel I."/>
            <person name="Soltis D."/>
            <person name="Soltis P."/>
            <person name="Zapata F."/>
        </authorList>
    </citation>
    <scope>NUCLEOTIDE SEQUENCE</scope>
    <source>
        <strain evidence="4">UCBG92.1500</strain>
        <tissue evidence="4">Leaf</tissue>
    </source>
</reference>
<evidence type="ECO:0000256" key="2">
    <source>
        <dbReference type="SAM" id="MobiDB-lite"/>
    </source>
</evidence>
<feature type="compositionally biased region" description="Basic and acidic residues" evidence="2">
    <location>
        <begin position="69"/>
        <end position="87"/>
    </location>
</feature>
<dbReference type="Gene3D" id="3.30.70.100">
    <property type="match status" value="1"/>
</dbReference>
<feature type="region of interest" description="Disordered" evidence="2">
    <location>
        <begin position="55"/>
        <end position="87"/>
    </location>
</feature>
<sequence length="257" mass="28562">ILWCSLIFVNGKKLQKVVLKLEFHHEKSKQKAMQKVSNLSAVESIAMDPKDKKLTVSGHRSLSVGPAQDPEKEEEKPKKEEAKKPEEKKKYLRRSQLLLFLYMFVCTVLFNELQDLVVVVAGLAELQGGCRPRRGLVVLYCGGGSDGVYGRAWLKQVSCSEIDPYAPVSPMQKKSFSSNSFSGSDNFLRHSGEESGGGGSKNCPDKVLWIWGGAGGMARCCVGGGYGLCRLSLACGVLQDDRRDRWWRWCLSRWAGL</sequence>
<evidence type="ECO:0000313" key="5">
    <source>
        <dbReference type="Proteomes" id="UP001187471"/>
    </source>
</evidence>
<comment type="subcellular location">
    <subcellularLocation>
        <location evidence="1">Membrane</location>
        <topology evidence="1">Peripheral membrane protein</topology>
    </subcellularLocation>
</comment>
<dbReference type="InterPro" id="IPR006121">
    <property type="entry name" value="HMA_dom"/>
</dbReference>
<dbReference type="Proteomes" id="UP001187471">
    <property type="component" value="Unassembled WGS sequence"/>
</dbReference>
<name>A0AA88UMJ6_9ASTE</name>
<dbReference type="AlphaFoldDB" id="A0AA88UMJ6"/>
<feature type="non-terminal residue" evidence="4">
    <location>
        <position position="1"/>
    </location>
</feature>
<dbReference type="PROSITE" id="PS50846">
    <property type="entry name" value="HMA_2"/>
    <property type="match status" value="1"/>
</dbReference>
<keyword evidence="5" id="KW-1185">Reference proteome</keyword>
<feature type="domain" description="HMA" evidence="3">
    <location>
        <begin position="14"/>
        <end position="81"/>
    </location>
</feature>
<comment type="caution">
    <text evidence="4">The sequence shown here is derived from an EMBL/GenBank/DDBJ whole genome shotgun (WGS) entry which is preliminary data.</text>
</comment>
<evidence type="ECO:0000256" key="1">
    <source>
        <dbReference type="ARBA" id="ARBA00004170"/>
    </source>
</evidence>
<accession>A0AA88UMJ6</accession>
<gene>
    <name evidence="4" type="ORF">RJ640_028460</name>
</gene>
<dbReference type="GO" id="GO:0016020">
    <property type="term" value="C:membrane"/>
    <property type="evidence" value="ECO:0007669"/>
    <property type="project" value="UniProtKB-SubCell"/>
</dbReference>
<dbReference type="GO" id="GO:0046872">
    <property type="term" value="F:metal ion binding"/>
    <property type="evidence" value="ECO:0007669"/>
    <property type="project" value="InterPro"/>
</dbReference>
<protein>
    <recommendedName>
        <fullName evidence="3">HMA domain-containing protein</fullName>
    </recommendedName>
</protein>
<evidence type="ECO:0000313" key="4">
    <source>
        <dbReference type="EMBL" id="KAK2986893.1"/>
    </source>
</evidence>
<dbReference type="EMBL" id="JAVXUO010001025">
    <property type="protein sequence ID" value="KAK2986893.1"/>
    <property type="molecule type" value="Genomic_DNA"/>
</dbReference>
<evidence type="ECO:0000259" key="3">
    <source>
        <dbReference type="PROSITE" id="PS50846"/>
    </source>
</evidence>
<proteinExistence type="predicted"/>
<dbReference type="GO" id="GO:0009626">
    <property type="term" value="P:plant-type hypersensitive response"/>
    <property type="evidence" value="ECO:0007669"/>
    <property type="project" value="UniProtKB-KW"/>
</dbReference>